<name>A0A835FM75_9POAL</name>
<sequence>MAAGGLGPADLQPRLSTPAASELVLLHDALHAIAPQPRPDTRWLKGCRSNDAKAGDFYAALRTPLPPPLADINWDSFAPKKVKVFFWILRHHRTRTRDRLHRRGLLDAPDYPFCPGAPEDKDHLFATCPRLQPLWELLLPERPPPTSALGAAEAVREVLPLMAPCAAHTAALAVLWSVWKSRNSMVFNNDAHNTAAIARTVRHHVDLWLCRAPRRLDVEPLRLWCSTVMNVD</sequence>
<dbReference type="EMBL" id="JACEFO010000612">
    <property type="protein sequence ID" value="KAF8762766.1"/>
    <property type="molecule type" value="Genomic_DNA"/>
</dbReference>
<reference evidence="2" key="1">
    <citation type="submission" date="2020-07" db="EMBL/GenBank/DDBJ databases">
        <title>Genome sequence and genetic diversity analysis of an under-domesticated orphan crop, white fonio (Digitaria exilis).</title>
        <authorList>
            <person name="Bennetzen J.L."/>
            <person name="Chen S."/>
            <person name="Ma X."/>
            <person name="Wang X."/>
            <person name="Yssel A.E.J."/>
            <person name="Chaluvadi S.R."/>
            <person name="Johnson M."/>
            <person name="Gangashetty P."/>
            <person name="Hamidou F."/>
            <person name="Sanogo M.D."/>
            <person name="Zwaenepoel A."/>
            <person name="Wallace J."/>
            <person name="Van De Peer Y."/>
            <person name="Van Deynze A."/>
        </authorList>
    </citation>
    <scope>NUCLEOTIDE SEQUENCE</scope>
    <source>
        <tissue evidence="2">Leaves</tissue>
    </source>
</reference>
<keyword evidence="3" id="KW-1185">Reference proteome</keyword>
<dbReference type="Proteomes" id="UP000636709">
    <property type="component" value="Unassembled WGS sequence"/>
</dbReference>
<proteinExistence type="predicted"/>
<feature type="domain" description="Reverse transcriptase zinc-binding" evidence="1">
    <location>
        <begin position="68"/>
        <end position="135"/>
    </location>
</feature>
<dbReference type="InterPro" id="IPR026960">
    <property type="entry name" value="RVT-Znf"/>
</dbReference>
<gene>
    <name evidence="2" type="ORF">HU200_009073</name>
</gene>
<dbReference type="AlphaFoldDB" id="A0A835FM75"/>
<dbReference type="Pfam" id="PF13966">
    <property type="entry name" value="zf-RVT"/>
    <property type="match status" value="1"/>
</dbReference>
<comment type="caution">
    <text evidence="2">The sequence shown here is derived from an EMBL/GenBank/DDBJ whole genome shotgun (WGS) entry which is preliminary data.</text>
</comment>
<dbReference type="OrthoDB" id="690234at2759"/>
<protein>
    <recommendedName>
        <fullName evidence="1">Reverse transcriptase zinc-binding domain-containing protein</fullName>
    </recommendedName>
</protein>
<accession>A0A835FM75</accession>
<evidence type="ECO:0000313" key="3">
    <source>
        <dbReference type="Proteomes" id="UP000636709"/>
    </source>
</evidence>
<evidence type="ECO:0000313" key="2">
    <source>
        <dbReference type="EMBL" id="KAF8762766.1"/>
    </source>
</evidence>
<organism evidence="2 3">
    <name type="scientific">Digitaria exilis</name>
    <dbReference type="NCBI Taxonomy" id="1010633"/>
    <lineage>
        <taxon>Eukaryota</taxon>
        <taxon>Viridiplantae</taxon>
        <taxon>Streptophyta</taxon>
        <taxon>Embryophyta</taxon>
        <taxon>Tracheophyta</taxon>
        <taxon>Spermatophyta</taxon>
        <taxon>Magnoliopsida</taxon>
        <taxon>Liliopsida</taxon>
        <taxon>Poales</taxon>
        <taxon>Poaceae</taxon>
        <taxon>PACMAD clade</taxon>
        <taxon>Panicoideae</taxon>
        <taxon>Panicodae</taxon>
        <taxon>Paniceae</taxon>
        <taxon>Anthephorinae</taxon>
        <taxon>Digitaria</taxon>
    </lineage>
</organism>
<evidence type="ECO:0000259" key="1">
    <source>
        <dbReference type="Pfam" id="PF13966"/>
    </source>
</evidence>